<dbReference type="CDD" id="cd02440">
    <property type="entry name" value="AdoMet_MTases"/>
    <property type="match status" value="1"/>
</dbReference>
<gene>
    <name evidence="1" type="ORF">GCM10007047_05450</name>
</gene>
<dbReference type="Proteomes" id="UP000642829">
    <property type="component" value="Unassembled WGS sequence"/>
</dbReference>
<accession>A0A8J3D9C5</accession>
<dbReference type="Gene3D" id="3.40.50.150">
    <property type="entry name" value="Vaccinia Virus protein VP39"/>
    <property type="match status" value="1"/>
</dbReference>
<dbReference type="AlphaFoldDB" id="A0A8J3D9C5"/>
<comment type="caution">
    <text evidence="1">The sequence shown here is derived from an EMBL/GenBank/DDBJ whole genome shotgun (WGS) entry which is preliminary data.</text>
</comment>
<protein>
    <recommendedName>
        <fullName evidence="3">Methyltransferase type 11 domain-containing protein</fullName>
    </recommendedName>
</protein>
<proteinExistence type="predicted"/>
<dbReference type="RefSeq" id="WP_189511591.1">
    <property type="nucleotide sequence ID" value="NZ_BMXG01000002.1"/>
</dbReference>
<sequence length="222" mass="25786">MLNAIKKKIEYYTSQAAVWPEQDYELIEHRDAGLFKGKVLNAGCGWRQINHLIDGELTNQDISWPGDTRTHVDVYSPIHEIPNPDGHYDCIICIAVLEHVENPEEVVPEFYRVLKPGGIAVVSVPFLQPEHKCPTDFQRYTKDGLKRLFTHHGFEVLKAKPLFNVFHTFHWQAHIWLNMRNSFKYRLMRLIILPTLVILARRSKLQSEKLASVIQVVVRKPL</sequence>
<dbReference type="EMBL" id="BMXG01000002">
    <property type="protein sequence ID" value="GHB92982.1"/>
    <property type="molecule type" value="Genomic_DNA"/>
</dbReference>
<evidence type="ECO:0000313" key="2">
    <source>
        <dbReference type="Proteomes" id="UP000642829"/>
    </source>
</evidence>
<name>A0A8J3D9C5_9BACT</name>
<dbReference type="InterPro" id="IPR029063">
    <property type="entry name" value="SAM-dependent_MTases_sf"/>
</dbReference>
<dbReference type="Pfam" id="PF13489">
    <property type="entry name" value="Methyltransf_23"/>
    <property type="match status" value="1"/>
</dbReference>
<reference evidence="1" key="2">
    <citation type="submission" date="2020-09" db="EMBL/GenBank/DDBJ databases">
        <authorList>
            <person name="Sun Q."/>
            <person name="Kim S."/>
        </authorList>
    </citation>
    <scope>NUCLEOTIDE SEQUENCE</scope>
    <source>
        <strain evidence="1">KCTC 12870</strain>
    </source>
</reference>
<dbReference type="SUPFAM" id="SSF53335">
    <property type="entry name" value="S-adenosyl-L-methionine-dependent methyltransferases"/>
    <property type="match status" value="1"/>
</dbReference>
<keyword evidence="2" id="KW-1185">Reference proteome</keyword>
<evidence type="ECO:0008006" key="3">
    <source>
        <dbReference type="Google" id="ProtNLM"/>
    </source>
</evidence>
<dbReference type="PANTHER" id="PTHR43861">
    <property type="entry name" value="TRANS-ACONITATE 2-METHYLTRANSFERASE-RELATED"/>
    <property type="match status" value="1"/>
</dbReference>
<evidence type="ECO:0000313" key="1">
    <source>
        <dbReference type="EMBL" id="GHB92982.1"/>
    </source>
</evidence>
<organism evidence="1 2">
    <name type="scientific">Cerasicoccus arenae</name>
    <dbReference type="NCBI Taxonomy" id="424488"/>
    <lineage>
        <taxon>Bacteria</taxon>
        <taxon>Pseudomonadati</taxon>
        <taxon>Verrucomicrobiota</taxon>
        <taxon>Opitutia</taxon>
        <taxon>Puniceicoccales</taxon>
        <taxon>Cerasicoccaceae</taxon>
        <taxon>Cerasicoccus</taxon>
    </lineage>
</organism>
<reference evidence="1" key="1">
    <citation type="journal article" date="2014" name="Int. J. Syst. Evol. Microbiol.">
        <title>Complete genome sequence of Corynebacterium casei LMG S-19264T (=DSM 44701T), isolated from a smear-ripened cheese.</title>
        <authorList>
            <consortium name="US DOE Joint Genome Institute (JGI-PGF)"/>
            <person name="Walter F."/>
            <person name="Albersmeier A."/>
            <person name="Kalinowski J."/>
            <person name="Ruckert C."/>
        </authorList>
    </citation>
    <scope>NUCLEOTIDE SEQUENCE</scope>
    <source>
        <strain evidence="1">KCTC 12870</strain>
    </source>
</reference>